<dbReference type="KEGG" id="msto:MSTO_09690"/>
<dbReference type="Proteomes" id="UP000467130">
    <property type="component" value="Chromosome"/>
</dbReference>
<sequence length="105" mass="10078">MPTSVPLPVAVRRVSCAACYLTARAGRGPPADAEAGAVVAAGVEGAALEVGVPVVVAVRVPPVVVPAPAVAAAATPAVVVEEAVPQRVARVAVSSAPAAAAADRV</sequence>
<evidence type="ECO:0000313" key="1">
    <source>
        <dbReference type="EMBL" id="BBY20764.1"/>
    </source>
</evidence>
<keyword evidence="2" id="KW-1185">Reference proteome</keyword>
<reference evidence="1 2" key="1">
    <citation type="journal article" date="2019" name="Emerg. Microbes Infect.">
        <title>Comprehensive subspecies identification of 175 nontuberculous mycobacteria species based on 7547 genomic profiles.</title>
        <authorList>
            <person name="Matsumoto Y."/>
            <person name="Kinjo T."/>
            <person name="Motooka D."/>
            <person name="Nabeya D."/>
            <person name="Jung N."/>
            <person name="Uechi K."/>
            <person name="Horii T."/>
            <person name="Iida T."/>
            <person name="Fujita J."/>
            <person name="Nakamura S."/>
        </authorList>
    </citation>
    <scope>NUCLEOTIDE SEQUENCE [LARGE SCALE GENOMIC DNA]</scope>
    <source>
        <strain evidence="1 2">JCM 17783</strain>
    </source>
</reference>
<proteinExistence type="predicted"/>
<dbReference type="AlphaFoldDB" id="A0A7I7Q306"/>
<organism evidence="1 2">
    <name type="scientific">Mycobacterium stomatepiae</name>
    <dbReference type="NCBI Taxonomy" id="470076"/>
    <lineage>
        <taxon>Bacteria</taxon>
        <taxon>Bacillati</taxon>
        <taxon>Actinomycetota</taxon>
        <taxon>Actinomycetes</taxon>
        <taxon>Mycobacteriales</taxon>
        <taxon>Mycobacteriaceae</taxon>
        <taxon>Mycobacterium</taxon>
        <taxon>Mycobacterium simiae complex</taxon>
    </lineage>
</organism>
<accession>A0A7I7Q306</accession>
<protein>
    <submittedName>
        <fullName evidence="1">Uncharacterized protein</fullName>
    </submittedName>
</protein>
<gene>
    <name evidence="1" type="ORF">MSTO_09690</name>
</gene>
<name>A0A7I7Q306_9MYCO</name>
<dbReference type="EMBL" id="AP022587">
    <property type="protein sequence ID" value="BBY20764.1"/>
    <property type="molecule type" value="Genomic_DNA"/>
</dbReference>
<evidence type="ECO:0000313" key="2">
    <source>
        <dbReference type="Proteomes" id="UP000467130"/>
    </source>
</evidence>